<dbReference type="InterPro" id="IPR002903">
    <property type="entry name" value="RsmH"/>
</dbReference>
<evidence type="ECO:0000313" key="6">
    <source>
        <dbReference type="Proteomes" id="UP000274822"/>
    </source>
</evidence>
<comment type="similarity">
    <text evidence="1">Belongs to the methyltransferase superfamily. RsmH family.</text>
</comment>
<dbReference type="GO" id="GO:0070475">
    <property type="term" value="P:rRNA base methylation"/>
    <property type="evidence" value="ECO:0007669"/>
    <property type="project" value="TreeGrafter"/>
</dbReference>
<dbReference type="SUPFAM" id="SSF81799">
    <property type="entry name" value="Putative methyltransferase TM0872, insert domain"/>
    <property type="match status" value="1"/>
</dbReference>
<evidence type="ECO:0000256" key="3">
    <source>
        <dbReference type="ARBA" id="ARBA00022679"/>
    </source>
</evidence>
<name>A0A433QKD4_9FUNG</name>
<dbReference type="Gene3D" id="1.10.150.170">
    <property type="entry name" value="Putative methyltransferase TM0872, insert domain"/>
    <property type="match status" value="1"/>
</dbReference>
<comment type="caution">
    <text evidence="5">The sequence shown here is derived from an EMBL/GenBank/DDBJ whole genome shotgun (WGS) entry which is preliminary data.</text>
</comment>
<dbReference type="EMBL" id="RBNJ01004114">
    <property type="protein sequence ID" value="RUS30242.1"/>
    <property type="molecule type" value="Genomic_DNA"/>
</dbReference>
<evidence type="ECO:0000256" key="2">
    <source>
        <dbReference type="ARBA" id="ARBA00022603"/>
    </source>
</evidence>
<dbReference type="GO" id="GO:0071424">
    <property type="term" value="F:rRNA (cytosine-N4-)-methyltransferase activity"/>
    <property type="evidence" value="ECO:0007669"/>
    <property type="project" value="TreeGrafter"/>
</dbReference>
<dbReference type="InterPro" id="IPR023397">
    <property type="entry name" value="SAM-dep_MeTrfase_MraW_recog"/>
</dbReference>
<reference evidence="5 6" key="1">
    <citation type="journal article" date="2018" name="New Phytol.">
        <title>Phylogenomics of Endogonaceae and evolution of mycorrhizas within Mucoromycota.</title>
        <authorList>
            <person name="Chang Y."/>
            <person name="Desiro A."/>
            <person name="Na H."/>
            <person name="Sandor L."/>
            <person name="Lipzen A."/>
            <person name="Clum A."/>
            <person name="Barry K."/>
            <person name="Grigoriev I.V."/>
            <person name="Martin F.M."/>
            <person name="Stajich J.E."/>
            <person name="Smith M.E."/>
            <person name="Bonito G."/>
            <person name="Spatafora J.W."/>
        </authorList>
    </citation>
    <scope>NUCLEOTIDE SEQUENCE [LARGE SCALE GENOMIC DNA]</scope>
    <source>
        <strain evidence="5 6">AD002</strain>
    </source>
</reference>
<keyword evidence="6" id="KW-1185">Reference proteome</keyword>
<proteinExistence type="inferred from homology"/>
<keyword evidence="3" id="KW-0808">Transferase</keyword>
<evidence type="ECO:0000256" key="4">
    <source>
        <dbReference type="ARBA" id="ARBA00022691"/>
    </source>
</evidence>
<organism evidence="5 6">
    <name type="scientific">Jimgerdemannia flammicorona</name>
    <dbReference type="NCBI Taxonomy" id="994334"/>
    <lineage>
        <taxon>Eukaryota</taxon>
        <taxon>Fungi</taxon>
        <taxon>Fungi incertae sedis</taxon>
        <taxon>Mucoromycota</taxon>
        <taxon>Mucoromycotina</taxon>
        <taxon>Endogonomycetes</taxon>
        <taxon>Endogonales</taxon>
        <taxon>Endogonaceae</taxon>
        <taxon>Jimgerdemannia</taxon>
    </lineage>
</organism>
<dbReference type="HAMAP" id="MF_01007">
    <property type="entry name" value="16SrRNA_methyltr_H"/>
    <property type="match status" value="1"/>
</dbReference>
<protein>
    <submittedName>
        <fullName evidence="5">MraW methylase family-domain-containing protein</fullName>
    </submittedName>
</protein>
<dbReference type="PANTHER" id="PTHR11265">
    <property type="entry name" value="S-ADENOSYL-METHYLTRANSFERASE MRAW"/>
    <property type="match status" value="1"/>
</dbReference>
<evidence type="ECO:0000313" key="5">
    <source>
        <dbReference type="EMBL" id="RUS30242.1"/>
    </source>
</evidence>
<dbReference type="AlphaFoldDB" id="A0A433QKD4"/>
<dbReference type="Gene3D" id="3.40.50.150">
    <property type="entry name" value="Vaccinia Virus protein VP39"/>
    <property type="match status" value="2"/>
</dbReference>
<dbReference type="PANTHER" id="PTHR11265:SF0">
    <property type="entry name" value="12S RRNA N4-METHYLCYTIDINE METHYLTRANSFERASE"/>
    <property type="match status" value="1"/>
</dbReference>
<dbReference type="SUPFAM" id="SSF53335">
    <property type="entry name" value="S-adenosyl-L-methionine-dependent methyltransferases"/>
    <property type="match status" value="2"/>
</dbReference>
<gene>
    <name evidence="5" type="ORF">BC938DRAFT_479683</name>
</gene>
<evidence type="ECO:0000256" key="1">
    <source>
        <dbReference type="ARBA" id="ARBA00010396"/>
    </source>
</evidence>
<accession>A0A433QKD4</accession>
<dbReference type="Pfam" id="PF01795">
    <property type="entry name" value="Methyltransf_5"/>
    <property type="match status" value="3"/>
</dbReference>
<dbReference type="Proteomes" id="UP000274822">
    <property type="component" value="Unassembled WGS sequence"/>
</dbReference>
<keyword evidence="2 5" id="KW-0489">Methyltransferase</keyword>
<dbReference type="InterPro" id="IPR029063">
    <property type="entry name" value="SAM-dependent_MTases_sf"/>
</dbReference>
<keyword evidence="4" id="KW-0949">S-adenosyl-L-methionine</keyword>
<sequence>MSKFCALRGLATSSRPYTAVHIPVLLREALQLLQPRSGETYCDATFGDGGYTKALLGACVGPRQPLPRLEDSGCKLTTQHRAVTVRSLPLTRTLWLLKKPGVWSIREATGNERQLLRYHWECIYAHSVGMGRLFPILGRFGHASRLVKEHLKWSQPCFDGMVFDIGVSNGQLETPSRGFSYRFDGPLDMRMFSRGDVNAAALSSDETQEEARLLKKTITAYQVVNYFSQEQIADIIYQYGGERLSRKIAAAIIQARKKKPISTTSELAVIVQEAVPAPRWKRGDDEMLRNSAARTFQAIRMHVNDELEQLRSGLRATEHLLHPGGRLLVVTFHSLEDRMVKNFMHRCSGKRSIEDTDRPTSQFSIKRAAHRQHRRADALEFEKPALSEIESSQWAAEPSFELLNRKVVKADEDERGVNPRSRSAKLRGATRTVNEPVMPFGPLV</sequence>